<dbReference type="PROSITE" id="PS51424">
    <property type="entry name" value="ROC"/>
    <property type="match status" value="1"/>
</dbReference>
<dbReference type="PANTHER" id="PTHR47508:SF1">
    <property type="entry name" value="NON-SPECIFIC SERINE_THREONINE PROTEIN KINASE"/>
    <property type="match status" value="1"/>
</dbReference>
<evidence type="ECO:0000256" key="2">
    <source>
        <dbReference type="ARBA" id="ARBA00022679"/>
    </source>
</evidence>
<dbReference type="EMBL" id="JBJQND010000011">
    <property type="protein sequence ID" value="KAL3862611.1"/>
    <property type="molecule type" value="Genomic_DNA"/>
</dbReference>
<evidence type="ECO:0000256" key="1">
    <source>
        <dbReference type="ARBA" id="ARBA00012513"/>
    </source>
</evidence>
<feature type="region of interest" description="Disordered" evidence="10">
    <location>
        <begin position="1220"/>
        <end position="1262"/>
    </location>
</feature>
<name>A0ABD3VM00_SINWO</name>
<evidence type="ECO:0000256" key="8">
    <source>
        <dbReference type="ARBA" id="ARBA00047899"/>
    </source>
</evidence>
<organism evidence="12 13">
    <name type="scientific">Sinanodonta woodiana</name>
    <name type="common">Chinese pond mussel</name>
    <name type="synonym">Anodonta woodiana</name>
    <dbReference type="NCBI Taxonomy" id="1069815"/>
    <lineage>
        <taxon>Eukaryota</taxon>
        <taxon>Metazoa</taxon>
        <taxon>Spiralia</taxon>
        <taxon>Lophotrochozoa</taxon>
        <taxon>Mollusca</taxon>
        <taxon>Bivalvia</taxon>
        <taxon>Autobranchia</taxon>
        <taxon>Heteroconchia</taxon>
        <taxon>Palaeoheterodonta</taxon>
        <taxon>Unionida</taxon>
        <taxon>Unionoidea</taxon>
        <taxon>Unionidae</taxon>
        <taxon>Unioninae</taxon>
        <taxon>Sinanodonta</taxon>
    </lineage>
</organism>
<keyword evidence="5" id="KW-0418">Kinase</keyword>
<dbReference type="InterPro" id="IPR032171">
    <property type="entry name" value="COR-A"/>
</dbReference>
<dbReference type="EC" id="2.7.11.1" evidence="1"/>
<dbReference type="InterPro" id="IPR000157">
    <property type="entry name" value="TIR_dom"/>
</dbReference>
<comment type="catalytic activity">
    <reaction evidence="8">
        <text>L-threonyl-[protein] + ATP = O-phospho-L-threonyl-[protein] + ADP + H(+)</text>
        <dbReference type="Rhea" id="RHEA:46608"/>
        <dbReference type="Rhea" id="RHEA-COMP:11060"/>
        <dbReference type="Rhea" id="RHEA-COMP:11605"/>
        <dbReference type="ChEBI" id="CHEBI:15378"/>
        <dbReference type="ChEBI" id="CHEBI:30013"/>
        <dbReference type="ChEBI" id="CHEBI:30616"/>
        <dbReference type="ChEBI" id="CHEBI:61977"/>
        <dbReference type="ChEBI" id="CHEBI:456216"/>
        <dbReference type="EC" id="2.7.11.1"/>
    </reaction>
</comment>
<feature type="compositionally biased region" description="Basic and acidic residues" evidence="10">
    <location>
        <begin position="996"/>
        <end position="1012"/>
    </location>
</feature>
<evidence type="ECO:0000313" key="13">
    <source>
        <dbReference type="Proteomes" id="UP001634394"/>
    </source>
</evidence>
<dbReference type="Gene3D" id="1.10.10.10">
    <property type="entry name" value="Winged helix-like DNA-binding domain superfamily/Winged helix DNA-binding domain"/>
    <property type="match status" value="1"/>
</dbReference>
<dbReference type="GO" id="GO:0005524">
    <property type="term" value="F:ATP binding"/>
    <property type="evidence" value="ECO:0007669"/>
    <property type="project" value="UniProtKB-KW"/>
</dbReference>
<accession>A0ABD3VM00</accession>
<evidence type="ECO:0000259" key="11">
    <source>
        <dbReference type="PROSITE" id="PS51424"/>
    </source>
</evidence>
<evidence type="ECO:0000313" key="12">
    <source>
        <dbReference type="EMBL" id="KAL3862611.1"/>
    </source>
</evidence>
<keyword evidence="7" id="KW-0342">GTP-binding</keyword>
<dbReference type="Pfam" id="PF08477">
    <property type="entry name" value="Roc"/>
    <property type="match status" value="1"/>
</dbReference>
<dbReference type="Pfam" id="PF25497">
    <property type="entry name" value="COR-B"/>
    <property type="match status" value="1"/>
</dbReference>
<dbReference type="InterPro" id="IPR036388">
    <property type="entry name" value="WH-like_DNA-bd_sf"/>
</dbReference>
<evidence type="ECO:0000256" key="9">
    <source>
        <dbReference type="ARBA" id="ARBA00048679"/>
    </source>
</evidence>
<dbReference type="SUPFAM" id="SSF52200">
    <property type="entry name" value="Toll/Interleukin receptor TIR domain"/>
    <property type="match status" value="1"/>
</dbReference>
<keyword evidence="3" id="KW-0677">Repeat</keyword>
<evidence type="ECO:0000256" key="10">
    <source>
        <dbReference type="SAM" id="MobiDB-lite"/>
    </source>
</evidence>
<dbReference type="AlphaFoldDB" id="A0ABD3VM00"/>
<dbReference type="Gene3D" id="3.40.50.300">
    <property type="entry name" value="P-loop containing nucleotide triphosphate hydrolases"/>
    <property type="match status" value="1"/>
</dbReference>
<evidence type="ECO:0000256" key="5">
    <source>
        <dbReference type="ARBA" id="ARBA00022777"/>
    </source>
</evidence>
<dbReference type="SUPFAM" id="SSF52058">
    <property type="entry name" value="L domain-like"/>
    <property type="match status" value="1"/>
</dbReference>
<feature type="domain" description="Roc" evidence="11">
    <location>
        <begin position="154"/>
        <end position="328"/>
    </location>
</feature>
<feature type="region of interest" description="Disordered" evidence="10">
    <location>
        <begin position="996"/>
        <end position="1043"/>
    </location>
</feature>
<evidence type="ECO:0000256" key="3">
    <source>
        <dbReference type="ARBA" id="ARBA00022737"/>
    </source>
</evidence>
<dbReference type="Pfam" id="PF16095">
    <property type="entry name" value="COR-A"/>
    <property type="match status" value="1"/>
</dbReference>
<dbReference type="InterPro" id="IPR032675">
    <property type="entry name" value="LRR_dom_sf"/>
</dbReference>
<keyword evidence="13" id="KW-1185">Reference proteome</keyword>
<proteinExistence type="predicted"/>
<comment type="catalytic activity">
    <reaction evidence="9">
        <text>L-seryl-[protein] + ATP = O-phospho-L-seryl-[protein] + ADP + H(+)</text>
        <dbReference type="Rhea" id="RHEA:17989"/>
        <dbReference type="Rhea" id="RHEA-COMP:9863"/>
        <dbReference type="Rhea" id="RHEA-COMP:11604"/>
        <dbReference type="ChEBI" id="CHEBI:15378"/>
        <dbReference type="ChEBI" id="CHEBI:29999"/>
        <dbReference type="ChEBI" id="CHEBI:30616"/>
        <dbReference type="ChEBI" id="CHEBI:83421"/>
        <dbReference type="ChEBI" id="CHEBI:456216"/>
        <dbReference type="EC" id="2.7.11.1"/>
    </reaction>
</comment>
<feature type="compositionally biased region" description="Basic and acidic residues" evidence="10">
    <location>
        <begin position="1025"/>
        <end position="1039"/>
    </location>
</feature>
<dbReference type="GO" id="GO:0016301">
    <property type="term" value="F:kinase activity"/>
    <property type="evidence" value="ECO:0007669"/>
    <property type="project" value="UniProtKB-KW"/>
</dbReference>
<feature type="non-terminal residue" evidence="12">
    <location>
        <position position="1"/>
    </location>
</feature>
<dbReference type="InterPro" id="IPR057263">
    <property type="entry name" value="COR-B"/>
</dbReference>
<reference evidence="12 13" key="1">
    <citation type="submission" date="2024-11" db="EMBL/GenBank/DDBJ databases">
        <title>Chromosome-level genome assembly of the freshwater bivalve Anodonta woodiana.</title>
        <authorList>
            <person name="Chen X."/>
        </authorList>
    </citation>
    <scope>NUCLEOTIDE SEQUENCE [LARGE SCALE GENOMIC DNA]</scope>
    <source>
        <strain evidence="12">MN2024</strain>
        <tissue evidence="12">Gills</tissue>
    </source>
</reference>
<evidence type="ECO:0000256" key="6">
    <source>
        <dbReference type="ARBA" id="ARBA00022840"/>
    </source>
</evidence>
<evidence type="ECO:0000256" key="7">
    <source>
        <dbReference type="ARBA" id="ARBA00023134"/>
    </source>
</evidence>
<dbReference type="InterPro" id="IPR020859">
    <property type="entry name" value="ROC"/>
</dbReference>
<keyword evidence="4" id="KW-0547">Nucleotide-binding</keyword>
<gene>
    <name evidence="12" type="ORF">ACJMK2_008567</name>
</gene>
<keyword evidence="2" id="KW-0808">Transferase</keyword>
<keyword evidence="6" id="KW-0067">ATP-binding</keyword>
<dbReference type="PANTHER" id="PTHR47508">
    <property type="entry name" value="SAM DOMAIN-CONTAINING PROTEIN-RELATED"/>
    <property type="match status" value="1"/>
</dbReference>
<comment type="caution">
    <text evidence="12">The sequence shown here is derived from an EMBL/GenBank/DDBJ whole genome shotgun (WGS) entry which is preliminary data.</text>
</comment>
<dbReference type="Gene3D" id="3.40.50.10140">
    <property type="entry name" value="Toll/interleukin-1 receptor homology (TIR) domain"/>
    <property type="match status" value="1"/>
</dbReference>
<dbReference type="InterPro" id="IPR027417">
    <property type="entry name" value="P-loop_NTPase"/>
</dbReference>
<dbReference type="Gene3D" id="3.30.310.200">
    <property type="match status" value="1"/>
</dbReference>
<dbReference type="Proteomes" id="UP001634394">
    <property type="component" value="Unassembled WGS sequence"/>
</dbReference>
<feature type="compositionally biased region" description="Polar residues" evidence="10">
    <location>
        <begin position="1252"/>
        <end position="1262"/>
    </location>
</feature>
<evidence type="ECO:0000256" key="4">
    <source>
        <dbReference type="ARBA" id="ARBA00022741"/>
    </source>
</evidence>
<protein>
    <recommendedName>
        <fullName evidence="1">non-specific serine/threonine protein kinase</fullName>
        <ecNumber evidence="1">2.7.11.1</ecNumber>
    </recommendedName>
</protein>
<dbReference type="InterPro" id="IPR035897">
    <property type="entry name" value="Toll_tir_struct_dom_sf"/>
</dbReference>
<dbReference type="SUPFAM" id="SSF52540">
    <property type="entry name" value="P-loop containing nucleoside triphosphate hydrolases"/>
    <property type="match status" value="1"/>
</dbReference>
<sequence>TRQQLFKEVDIDESYQLTQNEIELLNQQLYKKYSRLGDGYLVNTSSKTYKRVNLVNSATGGFPPVLLNMKSLRSLNLSYHGLRYIPDDIKQLSSLTELNLSNNPYLETLSAELGGIPLKSLILNECPALKTPPKEIVSRGFVAVFGYLKRLRLGSVPCKRTKLMLVGLGGAGKTSLVRAVTSPNYQAYMDYGESITDGIDIMDWQVPLMDEPLPLTYSVWDFAGQTVYYNTHQFFLSNRAVYLLLWNIRLGYEHAGLDFWLSSIACHAPKAPILVVGTHCDKVEKTKLPQEGLQSRFPQIAGFYYVSSYSGEGIQNLKEQLVKITLAQEYMGEQIPQAWLSFEKWLVEEHKNNGTSLLPFKTVESIASACGIFESNELIQAIQFLHDLGSVQFFNTDFLRDQVVIYPQWIVNVMACIVTVHVGPIQDGKLVLKDMKVVWKDYDEQLHPWLLRLTEEFDLTCPLPNEEANIVPCLLPDSEPQFEWPHADPAKNIKESKMVYHFKYLPAGLFNRAQVRLHQYSDGSVLWKKGSFLKKNNHIALILQTGTSEVTVKAQGFRPGNLLFVVHEVFETLISESYSGVKYDFSIPCLDCQNMNVKEPSMIAASKVHRAMELNAPFLQCEKFFHILSIPELQGSMPSDKSDFDNHLRKSVQELIEVNQNISTQVFFLYTKKNVPDLTKEKEVVHPGTLMEDLRKEGFRISYCDQPETADMEALTLSVKQVEVVLIGMSDELCSSDDAKKLLLYIKDVLRKPILLVLLGTTIKWQKSNLSMVFGTEAEDIPECFISYCWTNSHDAIEKGSKKKEGSLGWGDPREIKKFLQEKGISCWLDIERVGGGGLFEDIADGLRKAKVMVAFVSNEYVKSQNCLMEFRFGLTTLRIPVILAIVGTGYKWEESEIGMLAVGHHCPKVNFQFQNDTGHLELLKLVQECLPKGNNSSAKGNQSADVQRQAAFQEVLELAQRKFLRHVSAYAEEVDTIPYARLICVDLVNEEEKTRKTEKKKVNVDGTESNKETSSNKQDLADAGGKKEEVKKEDKQAKEVGQNNASGDVEIVHKSKYCFRLLCEHEQGWHVVFPAIPFPELTVSEEQDFLSSLAPYLMRLMVLLKHSNVQLTCLTTPDGQKFQQKLEEMVAKNEADFKEAYFKIRKSVMEKDMEMVMGNIKRVQLQNGKILWLCDEHKSLASSKTEALYKDKLTVQKVDIPIPTDVAEAPVPISQPQVEEKVEMVDKPNPAPSKRIFKQRGPQIQDRPRLQRQSSQACSVM</sequence>
<dbReference type="Pfam" id="PF13676">
    <property type="entry name" value="TIR_2"/>
    <property type="match status" value="1"/>
</dbReference>
<dbReference type="PRINTS" id="PR00449">
    <property type="entry name" value="RASTRNSFRMNG"/>
</dbReference>
<dbReference type="Gene3D" id="3.80.10.10">
    <property type="entry name" value="Ribonuclease Inhibitor"/>
    <property type="match status" value="1"/>
</dbReference>
<dbReference type="Gene3D" id="3.30.70.1390">
    <property type="entry name" value="ROC domain from the Parkinson's disease-associated leucine-rich repeat kinase 2"/>
    <property type="match status" value="1"/>
</dbReference>